<organism evidence="3 5">
    <name type="scientific">Orbilia oligospora</name>
    <name type="common">Nematode-trapping fungus</name>
    <name type="synonym">Arthrobotrys oligospora</name>
    <dbReference type="NCBI Taxonomy" id="2813651"/>
    <lineage>
        <taxon>Eukaryota</taxon>
        <taxon>Fungi</taxon>
        <taxon>Dikarya</taxon>
        <taxon>Ascomycota</taxon>
        <taxon>Pezizomycotina</taxon>
        <taxon>Orbiliomycetes</taxon>
        <taxon>Orbiliales</taxon>
        <taxon>Orbiliaceae</taxon>
        <taxon>Orbilia</taxon>
    </lineage>
</organism>
<dbReference type="EMBL" id="WIQW01000062">
    <property type="protein sequence ID" value="KAF3090169.1"/>
    <property type="molecule type" value="Genomic_DNA"/>
</dbReference>
<proteinExistence type="predicted"/>
<evidence type="ECO:0000313" key="5">
    <source>
        <dbReference type="Proteomes" id="UP000480548"/>
    </source>
</evidence>
<evidence type="ECO:0008006" key="6">
    <source>
        <dbReference type="Google" id="ProtNLM"/>
    </source>
</evidence>
<feature type="chain" id="PRO_5036398239" description="Hydrophobin" evidence="1">
    <location>
        <begin position="21"/>
        <end position="131"/>
    </location>
</feature>
<dbReference type="Proteomes" id="UP000480548">
    <property type="component" value="Unassembled WGS sequence"/>
</dbReference>
<dbReference type="Proteomes" id="UP000475325">
    <property type="component" value="Unassembled WGS sequence"/>
</dbReference>
<evidence type="ECO:0000256" key="1">
    <source>
        <dbReference type="SAM" id="SignalP"/>
    </source>
</evidence>
<protein>
    <recommendedName>
        <fullName evidence="6">Hydrophobin</fullName>
    </recommendedName>
</protein>
<feature type="signal peptide" evidence="1">
    <location>
        <begin position="1"/>
        <end position="20"/>
    </location>
</feature>
<keyword evidence="1" id="KW-0732">Signal</keyword>
<evidence type="ECO:0000313" key="3">
    <source>
        <dbReference type="EMBL" id="KAF3136711.1"/>
    </source>
</evidence>
<sequence>MLSIRHILVCFFLLLTQVSGGIILPIIKSLLAAEAPDAIKTHDPSNQCLSINRGKLLCCTAALSGGFPTVQALSAVVGYPLPADTLNGFLCDPSGTTACPGTQLALCCQVPQVAGIWGLWCQSALSTCPNP</sequence>
<dbReference type="AlphaFoldDB" id="A0A7C8NL24"/>
<accession>A0A7C8NL24</accession>
<evidence type="ECO:0000313" key="2">
    <source>
        <dbReference type="EMBL" id="KAF3090169.1"/>
    </source>
</evidence>
<comment type="caution">
    <text evidence="3">The sequence shown here is derived from an EMBL/GenBank/DDBJ whole genome shotgun (WGS) entry which is preliminary data.</text>
</comment>
<dbReference type="EMBL" id="WIQZ01000028">
    <property type="protein sequence ID" value="KAF3136711.1"/>
    <property type="molecule type" value="Genomic_DNA"/>
</dbReference>
<evidence type="ECO:0000313" key="4">
    <source>
        <dbReference type="Proteomes" id="UP000475325"/>
    </source>
</evidence>
<reference evidence="4 5" key="1">
    <citation type="submission" date="2019-06" db="EMBL/GenBank/DDBJ databases">
        <authorList>
            <person name="Palmer J.M."/>
        </authorList>
    </citation>
    <scope>NUCLEOTIDE SEQUENCE [LARGE SCALE GENOMIC DNA]</scope>
    <source>
        <strain evidence="2 4">TWF102</strain>
        <strain evidence="3 5">TWF703</strain>
    </source>
</reference>
<name>A0A7C8NL24_ORBOL</name>
<gene>
    <name evidence="2" type="ORF">TWF102_009386</name>
    <name evidence="3" type="ORF">TWF703_005425</name>
</gene>